<dbReference type="PANTHER" id="PTHR43630">
    <property type="entry name" value="POLY-BETA-1,6-N-ACETYL-D-GLUCOSAMINE SYNTHASE"/>
    <property type="match status" value="1"/>
</dbReference>
<keyword evidence="3" id="KW-0808">Transferase</keyword>
<keyword evidence="2" id="KW-0328">Glycosyltransferase</keyword>
<dbReference type="Gene3D" id="3.90.550.10">
    <property type="entry name" value="Spore Coat Polysaccharide Biosynthesis Protein SpsA, Chain A"/>
    <property type="match status" value="1"/>
</dbReference>
<evidence type="ECO:0000256" key="2">
    <source>
        <dbReference type="ARBA" id="ARBA00022676"/>
    </source>
</evidence>
<reference evidence="4 5" key="1">
    <citation type="journal article" date="2016" name="Environ. Microbiol.">
        <title>Genomic resolution of a cold subsurface aquifer community provides metabolic insights for novel microbes adapted to high CO concentrations.</title>
        <authorList>
            <person name="Probst A.J."/>
            <person name="Castelle C.J."/>
            <person name="Singh A."/>
            <person name="Brown C.T."/>
            <person name="Anantharaman K."/>
            <person name="Sharon I."/>
            <person name="Hug L.A."/>
            <person name="Burstein D."/>
            <person name="Emerson J.B."/>
            <person name="Thomas B.C."/>
            <person name="Banfield J.F."/>
        </authorList>
    </citation>
    <scope>NUCLEOTIDE SEQUENCE [LARGE SCALE GENOMIC DNA]</scope>
    <source>
        <strain evidence="4">CG2_30_39_24</strain>
    </source>
</reference>
<organism evidence="4 5">
    <name type="scientific">Candidatus Kuenenbacteria bacterium CG2_30_39_24</name>
    <dbReference type="NCBI Taxonomy" id="1805236"/>
    <lineage>
        <taxon>Bacteria</taxon>
        <taxon>Candidatus Kueneniibacteriota</taxon>
    </lineage>
</organism>
<dbReference type="Pfam" id="PF13641">
    <property type="entry name" value="Glyco_tranf_2_3"/>
    <property type="match status" value="1"/>
</dbReference>
<dbReference type="GO" id="GO:0016757">
    <property type="term" value="F:glycosyltransferase activity"/>
    <property type="evidence" value="ECO:0007669"/>
    <property type="project" value="UniProtKB-KW"/>
</dbReference>
<accession>A0A1J5FI81</accession>
<proteinExistence type="inferred from homology"/>
<dbReference type="STRING" id="1805236.AUK13_02960"/>
<evidence type="ECO:0000256" key="1">
    <source>
        <dbReference type="ARBA" id="ARBA00006739"/>
    </source>
</evidence>
<gene>
    <name evidence="4" type="ORF">AUK13_02960</name>
</gene>
<evidence type="ECO:0008006" key="6">
    <source>
        <dbReference type="Google" id="ProtNLM"/>
    </source>
</evidence>
<comment type="caution">
    <text evidence="4">The sequence shown here is derived from an EMBL/GenBank/DDBJ whole genome shotgun (WGS) entry which is preliminary data.</text>
</comment>
<dbReference type="Proteomes" id="UP000183922">
    <property type="component" value="Unassembled WGS sequence"/>
</dbReference>
<evidence type="ECO:0000256" key="3">
    <source>
        <dbReference type="ARBA" id="ARBA00022679"/>
    </source>
</evidence>
<comment type="similarity">
    <text evidence="1">Belongs to the glycosyltransferase 2 family.</text>
</comment>
<sequence length="291" mass="33581">MVSIIITAKDEAPTIKKAVDGFLKQAINDDFELIVVAPDRKTLRAAQEVSDKVKIIQDAGRGKAEALNLALGQAQGKLLVFSDGDVAVKQDALAKLMAVEADLVSGRPVAYQDQESNMFAYWQRVLFDSAHQLRLERDKQKKFLLVSGYLFSVKRSVLNDFKFDENSLTEDEYLSYWAWHQGYKISYAAPAEVKVKYPDNYSDWLKQKVRTLAGGYQLPPEWKKNIAMRGFLRESFKIWWVWQRYVKNFKQACWMALLFIARLQAWLLAFTKVKLLKQNRAKIWQRVASTK</sequence>
<dbReference type="EMBL" id="MNYR01000049">
    <property type="protein sequence ID" value="OIP55270.1"/>
    <property type="molecule type" value="Genomic_DNA"/>
</dbReference>
<dbReference type="PANTHER" id="PTHR43630:SF1">
    <property type="entry name" value="POLY-BETA-1,6-N-ACETYL-D-GLUCOSAMINE SYNTHASE"/>
    <property type="match status" value="1"/>
</dbReference>
<evidence type="ECO:0000313" key="5">
    <source>
        <dbReference type="Proteomes" id="UP000183922"/>
    </source>
</evidence>
<protein>
    <recommendedName>
        <fullName evidence="6">Glycosyltransferase 2-like domain-containing protein</fullName>
    </recommendedName>
</protein>
<dbReference type="SUPFAM" id="SSF53448">
    <property type="entry name" value="Nucleotide-diphospho-sugar transferases"/>
    <property type="match status" value="1"/>
</dbReference>
<dbReference type="InterPro" id="IPR029044">
    <property type="entry name" value="Nucleotide-diphossugar_trans"/>
</dbReference>
<evidence type="ECO:0000313" key="4">
    <source>
        <dbReference type="EMBL" id="OIP55270.1"/>
    </source>
</evidence>
<name>A0A1J5FI81_9BACT</name>
<dbReference type="AlphaFoldDB" id="A0A1J5FI81"/>